<protein>
    <submittedName>
        <fullName evidence="2">Lysylphosphatidylglycerol synthase domain-containing protein</fullName>
    </submittedName>
</protein>
<feature type="transmembrane region" description="Helical" evidence="1">
    <location>
        <begin position="45"/>
        <end position="72"/>
    </location>
</feature>
<comment type="caution">
    <text evidence="2">The sequence shown here is derived from an EMBL/GenBank/DDBJ whole genome shotgun (WGS) entry which is preliminary data.</text>
</comment>
<feature type="transmembrane region" description="Helical" evidence="1">
    <location>
        <begin position="12"/>
        <end position="30"/>
    </location>
</feature>
<evidence type="ECO:0000313" key="2">
    <source>
        <dbReference type="EMBL" id="MDT7832343.1"/>
    </source>
</evidence>
<dbReference type="RefSeq" id="WP_432208137.1">
    <property type="nucleotide sequence ID" value="NZ_JAVTTO010000003.1"/>
</dbReference>
<feature type="transmembrane region" description="Helical" evidence="1">
    <location>
        <begin position="128"/>
        <end position="155"/>
    </location>
</feature>
<gene>
    <name evidence="2" type="ORF">RQM59_08125</name>
</gene>
<name>A0ABU3LGS1_9FLAO</name>
<sequence length="317" mass="36950">MLRSISYKSKQFLWLVSKLAIVIGCCYFIYDKIAHNKNIKFDNFWYFLVNFDVFSTKNILLLLFFTLFNWILEITKWQFLAKKVHPISWSIAGIQTLASSTLAMVTPVRTGEYGVKILYYPKEERKEIALAAFIGNIYQLVISLGLGVWGIVYLFKYFDTGFISTIFLIFLTGILAILILFFFKHRFHFFGTWLSKFFIGFNFRSEPQNRKAFLLSLIRYLIFSHQFYFLITLFEIDMSYIEAMACITSMYGLTSVVPILPVFDFLLKGSVSILVFSFFNVNPIMIITITTLMWILNFAIPALIGSFFMLKLKPALE</sequence>
<organism evidence="2 3">
    <name type="scientific">Asprobacillus argus</name>
    <dbReference type="NCBI Taxonomy" id="3076534"/>
    <lineage>
        <taxon>Bacteria</taxon>
        <taxon>Pseudomonadati</taxon>
        <taxon>Bacteroidota</taxon>
        <taxon>Flavobacteriia</taxon>
        <taxon>Flavobacteriales</taxon>
        <taxon>Flavobacteriaceae</taxon>
        <taxon>Asprobacillus</taxon>
    </lineage>
</organism>
<accession>A0ABU3LGS1</accession>
<keyword evidence="3" id="KW-1185">Reference proteome</keyword>
<evidence type="ECO:0000256" key="1">
    <source>
        <dbReference type="SAM" id="Phobius"/>
    </source>
</evidence>
<keyword evidence="1" id="KW-0812">Transmembrane</keyword>
<proteinExistence type="predicted"/>
<evidence type="ECO:0000313" key="3">
    <source>
        <dbReference type="Proteomes" id="UP001257277"/>
    </source>
</evidence>
<reference evidence="2 3" key="1">
    <citation type="submission" date="2023-09" db="EMBL/GenBank/DDBJ databases">
        <title>Novel taxa isolated from Blanes Bay.</title>
        <authorList>
            <person name="Rey-Velasco X."/>
            <person name="Lucena T."/>
        </authorList>
    </citation>
    <scope>NUCLEOTIDE SEQUENCE [LARGE SCALE GENOMIC DNA]</scope>
    <source>
        <strain evidence="2 3">S356</strain>
    </source>
</reference>
<keyword evidence="1" id="KW-1133">Transmembrane helix</keyword>
<dbReference type="Proteomes" id="UP001257277">
    <property type="component" value="Unassembled WGS sequence"/>
</dbReference>
<keyword evidence="1" id="KW-0472">Membrane</keyword>
<feature type="transmembrane region" description="Helical" evidence="1">
    <location>
        <begin position="162"/>
        <end position="183"/>
    </location>
</feature>
<dbReference type="EMBL" id="JAVTTO010000003">
    <property type="protein sequence ID" value="MDT7832343.1"/>
    <property type="molecule type" value="Genomic_DNA"/>
</dbReference>
<feature type="transmembrane region" description="Helical" evidence="1">
    <location>
        <begin position="283"/>
        <end position="310"/>
    </location>
</feature>
<feature type="transmembrane region" description="Helical" evidence="1">
    <location>
        <begin position="212"/>
        <end position="231"/>
    </location>
</feature>